<accession>A0A2G2YEU7</accession>
<dbReference type="Proteomes" id="UP000222542">
    <property type="component" value="Unassembled WGS sequence"/>
</dbReference>
<evidence type="ECO:0000313" key="2">
    <source>
        <dbReference type="Proteomes" id="UP000222542"/>
    </source>
</evidence>
<dbReference type="AlphaFoldDB" id="A0A2G2YEU7"/>
<keyword evidence="2" id="KW-1185">Reference proteome</keyword>
<dbReference type="OMA" id="TFHRRHA"/>
<comment type="caution">
    <text evidence="1">The sequence shown here is derived from an EMBL/GenBank/DDBJ whole genome shotgun (WGS) entry which is preliminary data.</text>
</comment>
<reference evidence="1 2" key="1">
    <citation type="journal article" date="2014" name="Nat. Genet.">
        <title>Genome sequence of the hot pepper provides insights into the evolution of pungency in Capsicum species.</title>
        <authorList>
            <person name="Kim S."/>
            <person name="Park M."/>
            <person name="Yeom S.I."/>
            <person name="Kim Y.M."/>
            <person name="Lee J.M."/>
            <person name="Lee H.A."/>
            <person name="Seo E."/>
            <person name="Choi J."/>
            <person name="Cheong K."/>
            <person name="Kim K.T."/>
            <person name="Jung K."/>
            <person name="Lee G.W."/>
            <person name="Oh S.K."/>
            <person name="Bae C."/>
            <person name="Kim S.B."/>
            <person name="Lee H.Y."/>
            <person name="Kim S.Y."/>
            <person name="Kim M.S."/>
            <person name="Kang B.C."/>
            <person name="Jo Y.D."/>
            <person name="Yang H.B."/>
            <person name="Jeong H.J."/>
            <person name="Kang W.H."/>
            <person name="Kwon J.K."/>
            <person name="Shin C."/>
            <person name="Lim J.Y."/>
            <person name="Park J.H."/>
            <person name="Huh J.H."/>
            <person name="Kim J.S."/>
            <person name="Kim B.D."/>
            <person name="Cohen O."/>
            <person name="Paran I."/>
            <person name="Suh M.C."/>
            <person name="Lee S.B."/>
            <person name="Kim Y.K."/>
            <person name="Shin Y."/>
            <person name="Noh S.J."/>
            <person name="Park J."/>
            <person name="Seo Y.S."/>
            <person name="Kwon S.Y."/>
            <person name="Kim H.A."/>
            <person name="Park J.M."/>
            <person name="Kim H.J."/>
            <person name="Choi S.B."/>
            <person name="Bosland P.W."/>
            <person name="Reeves G."/>
            <person name="Jo S.H."/>
            <person name="Lee B.W."/>
            <person name="Cho H.T."/>
            <person name="Choi H.S."/>
            <person name="Lee M.S."/>
            <person name="Yu Y."/>
            <person name="Do Choi Y."/>
            <person name="Park B.S."/>
            <person name="van Deynze A."/>
            <person name="Ashrafi H."/>
            <person name="Hill T."/>
            <person name="Kim W.T."/>
            <person name="Pai H.S."/>
            <person name="Ahn H.K."/>
            <person name="Yeam I."/>
            <person name="Giovannoni J.J."/>
            <person name="Rose J.K."/>
            <person name="Sorensen I."/>
            <person name="Lee S.J."/>
            <person name="Kim R.W."/>
            <person name="Choi I.Y."/>
            <person name="Choi B.S."/>
            <person name="Lim J.S."/>
            <person name="Lee Y.H."/>
            <person name="Choi D."/>
        </authorList>
    </citation>
    <scope>NUCLEOTIDE SEQUENCE [LARGE SCALE GENOMIC DNA]</scope>
    <source>
        <strain evidence="2">cv. CM334</strain>
    </source>
</reference>
<sequence>MRAEQIYETINIKKDPLPLQSIQQDLTNKVFKIQLRKSYSRDSDDAPVKLFISSFVEKQDALELPTSSASLDVGENNKKELDNA</sequence>
<proteinExistence type="predicted"/>
<dbReference type="EMBL" id="AYRZ02000011">
    <property type="protein sequence ID" value="PHT68091.1"/>
    <property type="molecule type" value="Genomic_DNA"/>
</dbReference>
<organism evidence="1 2">
    <name type="scientific">Capsicum annuum</name>
    <name type="common">Capsicum pepper</name>
    <dbReference type="NCBI Taxonomy" id="4072"/>
    <lineage>
        <taxon>Eukaryota</taxon>
        <taxon>Viridiplantae</taxon>
        <taxon>Streptophyta</taxon>
        <taxon>Embryophyta</taxon>
        <taxon>Tracheophyta</taxon>
        <taxon>Spermatophyta</taxon>
        <taxon>Magnoliopsida</taxon>
        <taxon>eudicotyledons</taxon>
        <taxon>Gunneridae</taxon>
        <taxon>Pentapetalae</taxon>
        <taxon>asterids</taxon>
        <taxon>lamiids</taxon>
        <taxon>Solanales</taxon>
        <taxon>Solanaceae</taxon>
        <taxon>Solanoideae</taxon>
        <taxon>Capsiceae</taxon>
        <taxon>Capsicum</taxon>
    </lineage>
</organism>
<protein>
    <submittedName>
        <fullName evidence="1">Uncharacterized protein</fullName>
    </submittedName>
</protein>
<name>A0A2G2YEU7_CAPAN</name>
<gene>
    <name evidence="1" type="ORF">T459_27578</name>
</gene>
<dbReference type="Gramene" id="PHT68091">
    <property type="protein sequence ID" value="PHT68091"/>
    <property type="gene ID" value="T459_27578"/>
</dbReference>
<reference evidence="1 2" key="2">
    <citation type="journal article" date="2017" name="Genome Biol.">
        <title>New reference genome sequences of hot pepper reveal the massive evolution of plant disease-resistance genes by retroduplication.</title>
        <authorList>
            <person name="Kim S."/>
            <person name="Park J."/>
            <person name="Yeom S.I."/>
            <person name="Kim Y.M."/>
            <person name="Seo E."/>
            <person name="Kim K.T."/>
            <person name="Kim M.S."/>
            <person name="Lee J.M."/>
            <person name="Cheong K."/>
            <person name="Shin H.S."/>
            <person name="Kim S.B."/>
            <person name="Han K."/>
            <person name="Lee J."/>
            <person name="Park M."/>
            <person name="Lee H.A."/>
            <person name="Lee H.Y."/>
            <person name="Lee Y."/>
            <person name="Oh S."/>
            <person name="Lee J.H."/>
            <person name="Choi E."/>
            <person name="Choi E."/>
            <person name="Lee S.E."/>
            <person name="Jeon J."/>
            <person name="Kim H."/>
            <person name="Choi G."/>
            <person name="Song H."/>
            <person name="Lee J."/>
            <person name="Lee S.C."/>
            <person name="Kwon J.K."/>
            <person name="Lee H.Y."/>
            <person name="Koo N."/>
            <person name="Hong Y."/>
            <person name="Kim R.W."/>
            <person name="Kang W.H."/>
            <person name="Huh J.H."/>
            <person name="Kang B.C."/>
            <person name="Yang T.J."/>
            <person name="Lee Y.H."/>
            <person name="Bennetzen J.L."/>
            <person name="Choi D."/>
        </authorList>
    </citation>
    <scope>NUCLEOTIDE SEQUENCE [LARGE SCALE GENOMIC DNA]</scope>
    <source>
        <strain evidence="2">cv. CM334</strain>
    </source>
</reference>
<evidence type="ECO:0000313" key="1">
    <source>
        <dbReference type="EMBL" id="PHT68091.1"/>
    </source>
</evidence>